<keyword evidence="1" id="KW-1133">Transmembrane helix</keyword>
<sequence length="173" mass="18857">MSVGNRGYGLPWVCRGYGLAFGLTVVGFWCLPWVAVGGGVALGFGLGVVVEPWVWVAVGLPWVWVGVWVDGGWVLVSALVSAWVPGLPWVCRGMGCRGFGGVAVGAVGLPWVWVGVWVDGGWVLVSAWWGCRGFAVVWVAVGLPWYGLPWVLSTVKKIEMRREKRKMKREKKS</sequence>
<feature type="transmembrane region" description="Helical" evidence="1">
    <location>
        <begin position="96"/>
        <end position="114"/>
    </location>
</feature>
<accession>A0A2N9HDC5</accession>
<reference evidence="2" key="1">
    <citation type="submission" date="2018-02" db="EMBL/GenBank/DDBJ databases">
        <authorList>
            <person name="Cohen D.B."/>
            <person name="Kent A.D."/>
        </authorList>
    </citation>
    <scope>NUCLEOTIDE SEQUENCE</scope>
</reference>
<organism evidence="2">
    <name type="scientific">Fagus sylvatica</name>
    <name type="common">Beechnut</name>
    <dbReference type="NCBI Taxonomy" id="28930"/>
    <lineage>
        <taxon>Eukaryota</taxon>
        <taxon>Viridiplantae</taxon>
        <taxon>Streptophyta</taxon>
        <taxon>Embryophyta</taxon>
        <taxon>Tracheophyta</taxon>
        <taxon>Spermatophyta</taxon>
        <taxon>Magnoliopsida</taxon>
        <taxon>eudicotyledons</taxon>
        <taxon>Gunneridae</taxon>
        <taxon>Pentapetalae</taxon>
        <taxon>rosids</taxon>
        <taxon>fabids</taxon>
        <taxon>Fagales</taxon>
        <taxon>Fagaceae</taxon>
        <taxon>Fagus</taxon>
    </lineage>
</organism>
<keyword evidence="1" id="KW-0812">Transmembrane</keyword>
<proteinExistence type="predicted"/>
<keyword evidence="1" id="KW-0472">Membrane</keyword>
<dbReference type="AlphaFoldDB" id="A0A2N9HDC5"/>
<protein>
    <submittedName>
        <fullName evidence="2">Uncharacterized protein</fullName>
    </submittedName>
</protein>
<feature type="transmembrane region" description="Helical" evidence="1">
    <location>
        <begin position="62"/>
        <end position="84"/>
    </location>
</feature>
<feature type="transmembrane region" description="Helical" evidence="1">
    <location>
        <begin position="21"/>
        <end position="50"/>
    </location>
</feature>
<name>A0A2N9HDC5_FAGSY</name>
<dbReference type="EMBL" id="OIVN01003597">
    <property type="protein sequence ID" value="SPD12356.1"/>
    <property type="molecule type" value="Genomic_DNA"/>
</dbReference>
<feature type="transmembrane region" description="Helical" evidence="1">
    <location>
        <begin position="134"/>
        <end position="155"/>
    </location>
</feature>
<evidence type="ECO:0000313" key="2">
    <source>
        <dbReference type="EMBL" id="SPD12356.1"/>
    </source>
</evidence>
<evidence type="ECO:0000256" key="1">
    <source>
        <dbReference type="SAM" id="Phobius"/>
    </source>
</evidence>
<gene>
    <name evidence="2" type="ORF">FSB_LOCUS40238</name>
</gene>